<dbReference type="Pfam" id="PF02518">
    <property type="entry name" value="HATPase_c"/>
    <property type="match status" value="1"/>
</dbReference>
<dbReference type="EC" id="2.7.13.3" evidence="2"/>
<dbReference type="SMART" id="SM00065">
    <property type="entry name" value="GAF"/>
    <property type="match status" value="2"/>
</dbReference>
<dbReference type="STRING" id="267850.ADINL_2145"/>
<dbReference type="InterPro" id="IPR035965">
    <property type="entry name" value="PAS-like_dom_sf"/>
</dbReference>
<dbReference type="InterPro" id="IPR004358">
    <property type="entry name" value="Sig_transdc_His_kin-like_C"/>
</dbReference>
<dbReference type="FunFam" id="3.30.565.10:FF:000006">
    <property type="entry name" value="Sensor histidine kinase WalK"/>
    <property type="match status" value="1"/>
</dbReference>
<dbReference type="PROSITE" id="PS50109">
    <property type="entry name" value="HIS_KIN"/>
    <property type="match status" value="1"/>
</dbReference>
<dbReference type="PRINTS" id="PR00344">
    <property type="entry name" value="BCTRLSENSOR"/>
</dbReference>
<dbReference type="FunFam" id="1.10.287.130:FF:000001">
    <property type="entry name" value="Two-component sensor histidine kinase"/>
    <property type="match status" value="1"/>
</dbReference>
<evidence type="ECO:0000256" key="2">
    <source>
        <dbReference type="ARBA" id="ARBA00012438"/>
    </source>
</evidence>
<dbReference type="SMART" id="SM00387">
    <property type="entry name" value="HATPase_c"/>
    <property type="match status" value="1"/>
</dbReference>
<dbReference type="CDD" id="cd16922">
    <property type="entry name" value="HATPase_EvgS-ArcB-TorS-like"/>
    <property type="match status" value="1"/>
</dbReference>
<dbReference type="InterPro" id="IPR003594">
    <property type="entry name" value="HATPase_dom"/>
</dbReference>
<evidence type="ECO:0000313" key="11">
    <source>
        <dbReference type="EMBL" id="KDE39016.1"/>
    </source>
</evidence>
<keyword evidence="4" id="KW-0808">Transferase</keyword>
<dbReference type="Pfam" id="PF08447">
    <property type="entry name" value="PAS_3"/>
    <property type="match status" value="2"/>
</dbReference>
<evidence type="ECO:0000259" key="8">
    <source>
        <dbReference type="PROSITE" id="PS50109"/>
    </source>
</evidence>
<protein>
    <recommendedName>
        <fullName evidence="2">histidine kinase</fullName>
        <ecNumber evidence="2">2.7.13.3</ecNumber>
    </recommendedName>
</protein>
<keyword evidence="7" id="KW-0472">Membrane</keyword>
<dbReference type="InterPro" id="IPR000014">
    <property type="entry name" value="PAS"/>
</dbReference>
<feature type="domain" description="PAS" evidence="9">
    <location>
        <begin position="354"/>
        <end position="427"/>
    </location>
</feature>
<dbReference type="InterPro" id="IPR036097">
    <property type="entry name" value="HisK_dim/P_sf"/>
</dbReference>
<evidence type="ECO:0000256" key="5">
    <source>
        <dbReference type="ARBA" id="ARBA00022777"/>
    </source>
</evidence>
<dbReference type="SUPFAM" id="SSF55781">
    <property type="entry name" value="GAF domain-like"/>
    <property type="match status" value="2"/>
</dbReference>
<dbReference type="InterPro" id="IPR013655">
    <property type="entry name" value="PAS_fold_3"/>
</dbReference>
<dbReference type="InterPro" id="IPR029016">
    <property type="entry name" value="GAF-like_dom_sf"/>
</dbReference>
<dbReference type="PANTHER" id="PTHR43304">
    <property type="entry name" value="PHYTOCHROME-LIKE PROTEIN CPH1"/>
    <property type="match status" value="1"/>
</dbReference>
<dbReference type="SMART" id="SM00086">
    <property type="entry name" value="PAC"/>
    <property type="match status" value="3"/>
</dbReference>
<comment type="catalytic activity">
    <reaction evidence="1">
        <text>ATP + protein L-histidine = ADP + protein N-phospho-L-histidine.</text>
        <dbReference type="EC" id="2.7.13.3"/>
    </reaction>
</comment>
<dbReference type="AlphaFoldDB" id="A0A063Y2P1"/>
<dbReference type="Pfam" id="PF00512">
    <property type="entry name" value="HisKA"/>
    <property type="match status" value="1"/>
</dbReference>
<dbReference type="PROSITE" id="PS50112">
    <property type="entry name" value="PAS"/>
    <property type="match status" value="1"/>
</dbReference>
<dbReference type="InterPro" id="IPR003018">
    <property type="entry name" value="GAF"/>
</dbReference>
<dbReference type="Gene3D" id="3.30.565.10">
    <property type="entry name" value="Histidine kinase-like ATPase, C-terminal domain"/>
    <property type="match status" value="1"/>
</dbReference>
<dbReference type="GO" id="GO:0005886">
    <property type="term" value="C:plasma membrane"/>
    <property type="evidence" value="ECO:0007669"/>
    <property type="project" value="UniProtKB-ARBA"/>
</dbReference>
<dbReference type="InterPro" id="IPR052162">
    <property type="entry name" value="Sensor_kinase/Photoreceptor"/>
</dbReference>
<sequence length="1104" mass="125415">MMQAPRQPDNEAARHAALQKLRLLDTEAEERFDRLTRLAKHLFSVPIALVSLVDENRQWFKSRQGLDACETGRDISFCGHTIINNAIFEIIDASLDPRFADNPLVSGPPHIRFYAGAPLTTLDGYRIGTLCLIDTKPRQLTAIELSSLRDLADCVEAEVNQIILKKQSQLLSQTQQLSKIITRTQSQFIQEEGQRNKIFHGLLEEVLELTESEYGFIGEVLYNDESIPYLKIYNMSNITWDQGTHALYQSKVIQGLEFTNLNTLFGAVITTGEPVIANDPHNDPRSGGLPEGHLVMHAFLGIPIHCGDKLVAMLGIANRPGGYDQALLDFMRPLTITLGQLVEAARIKQRQQQDECRLSSVIEGTNIGIWEWNVQTGQTIFNERWAEIVGYTLAELQPINIQTWLDLAHPEDLKQSEMMLERHFSGELAYYDVKCRMRHKLGHWVWVHDRGCVMSWTSQGKPLQMFGTHADITEQVLMNDAIDQQRWLYEQILEQSMAGYWDWMLQQGTEYLSLGFKQMFGYDDHEMENRPESWQKIIFQEDLPGVLECFDQHIRSHGQVPFDNTVRYHHKNGSTVWVRCIGKVIEWGPDEQPVRMIGCHIDITDLKQSEQALKLSESRLRGLFELSPIGIALNEFDTGRFVDLNDALLAPTGYTREEFTDLSYMSITPKEYWPEEVLQLEKMEKTGRFGPFEKEYIRKDGSRYPVLLNGMVVYDPSGRKLIWSMIEDISERKRIELMKREFISTVSHELRTPLTSITGALGLLKGGVVCELPESMRDMLEIAHRNSLRLTHLINDLLDMEKIEAGKLQFKMQVQPLMPLIEQALEENRSYGTDRRVGLLLTHYDHSILVRVDSNRLMQILANLLSNAIKFSPEGSEVKISIVKKRNKVVISVTDQGPGIADSFRERIFKKFSQADSSNVREQGGTGLGLAITRELVEAMAGSIGFDSSEGAGSTFWFELPIQDHLESRLFSDELPTSSFNEASVLIVENNPTIYQVVESIANEKIDFELATTFKDASDRLRLESFSAVVLDTDLRDGSVLDLLQMIRVQQPDAKVIICYGTEISSKEACMVDFIIPKSKISSCELLDAIRVRIKSCKGRGESA</sequence>
<dbReference type="PANTHER" id="PTHR43304:SF1">
    <property type="entry name" value="PAC DOMAIN-CONTAINING PROTEIN"/>
    <property type="match status" value="1"/>
</dbReference>
<dbReference type="Gene3D" id="1.10.287.130">
    <property type="match status" value="1"/>
</dbReference>
<dbReference type="Pfam" id="PF13185">
    <property type="entry name" value="GAF_2"/>
    <property type="match status" value="1"/>
</dbReference>
<comment type="caution">
    <text evidence="11">The sequence shown here is derived from an EMBL/GenBank/DDBJ whole genome shotgun (WGS) entry which is preliminary data.</text>
</comment>
<evidence type="ECO:0000256" key="4">
    <source>
        <dbReference type="ARBA" id="ARBA00022679"/>
    </source>
</evidence>
<keyword evidence="6" id="KW-0902">Two-component regulatory system</keyword>
<dbReference type="GO" id="GO:0000155">
    <property type="term" value="F:phosphorelay sensor kinase activity"/>
    <property type="evidence" value="ECO:0007669"/>
    <property type="project" value="InterPro"/>
</dbReference>
<dbReference type="SMART" id="SM00388">
    <property type="entry name" value="HisKA"/>
    <property type="match status" value="1"/>
</dbReference>
<dbReference type="SMART" id="SM00091">
    <property type="entry name" value="PAS"/>
    <property type="match status" value="3"/>
</dbReference>
<dbReference type="CDD" id="cd00082">
    <property type="entry name" value="HisKA"/>
    <property type="match status" value="1"/>
</dbReference>
<evidence type="ECO:0000313" key="12">
    <source>
        <dbReference type="Proteomes" id="UP000027318"/>
    </source>
</evidence>
<organism evidence="11 12">
    <name type="scientific">Nitrincola lacisaponensis</name>
    <dbReference type="NCBI Taxonomy" id="267850"/>
    <lineage>
        <taxon>Bacteria</taxon>
        <taxon>Pseudomonadati</taxon>
        <taxon>Pseudomonadota</taxon>
        <taxon>Gammaproteobacteria</taxon>
        <taxon>Oceanospirillales</taxon>
        <taxon>Oceanospirillaceae</taxon>
        <taxon>Nitrincola</taxon>
    </lineage>
</organism>
<evidence type="ECO:0000256" key="6">
    <source>
        <dbReference type="ARBA" id="ARBA00023012"/>
    </source>
</evidence>
<keyword evidence="3" id="KW-0597">Phosphoprotein</keyword>
<dbReference type="InterPro" id="IPR000700">
    <property type="entry name" value="PAS-assoc_C"/>
</dbReference>
<evidence type="ECO:0000256" key="7">
    <source>
        <dbReference type="ARBA" id="ARBA00023136"/>
    </source>
</evidence>
<dbReference type="CDD" id="cd00130">
    <property type="entry name" value="PAS"/>
    <property type="match status" value="3"/>
</dbReference>
<evidence type="ECO:0000256" key="1">
    <source>
        <dbReference type="ARBA" id="ARBA00000085"/>
    </source>
</evidence>
<evidence type="ECO:0000259" key="9">
    <source>
        <dbReference type="PROSITE" id="PS50112"/>
    </source>
</evidence>
<evidence type="ECO:0000256" key="3">
    <source>
        <dbReference type="ARBA" id="ARBA00022553"/>
    </source>
</evidence>
<dbReference type="SUPFAM" id="SSF52172">
    <property type="entry name" value="CheY-like"/>
    <property type="match status" value="1"/>
</dbReference>
<dbReference type="Gene3D" id="3.40.50.2300">
    <property type="match status" value="1"/>
</dbReference>
<dbReference type="InterPro" id="IPR036890">
    <property type="entry name" value="HATPase_C_sf"/>
</dbReference>
<dbReference type="Gene3D" id="3.30.450.20">
    <property type="entry name" value="PAS domain"/>
    <property type="match status" value="3"/>
</dbReference>
<dbReference type="InterPro" id="IPR011006">
    <property type="entry name" value="CheY-like_superfamily"/>
</dbReference>
<dbReference type="InterPro" id="IPR001610">
    <property type="entry name" value="PAC"/>
</dbReference>
<dbReference type="Proteomes" id="UP000027318">
    <property type="component" value="Unassembled WGS sequence"/>
</dbReference>
<dbReference type="NCBIfam" id="TIGR00229">
    <property type="entry name" value="sensory_box"/>
    <property type="match status" value="3"/>
</dbReference>
<dbReference type="InterPro" id="IPR003661">
    <property type="entry name" value="HisK_dim/P_dom"/>
</dbReference>
<dbReference type="Pfam" id="PF01590">
    <property type="entry name" value="GAF"/>
    <property type="match status" value="1"/>
</dbReference>
<name>A0A063Y2P1_9GAMM</name>
<feature type="domain" description="PAC" evidence="10">
    <location>
        <begin position="690"/>
        <end position="741"/>
    </location>
</feature>
<dbReference type="PROSITE" id="PS50113">
    <property type="entry name" value="PAC"/>
    <property type="match status" value="2"/>
</dbReference>
<dbReference type="InterPro" id="IPR005467">
    <property type="entry name" value="His_kinase_dom"/>
</dbReference>
<dbReference type="PATRIC" id="fig|267850.7.peg.2113"/>
<evidence type="ECO:0000259" key="10">
    <source>
        <dbReference type="PROSITE" id="PS50113"/>
    </source>
</evidence>
<dbReference type="Gene3D" id="3.30.450.40">
    <property type="match status" value="2"/>
</dbReference>
<dbReference type="SUPFAM" id="SSF55874">
    <property type="entry name" value="ATPase domain of HSP90 chaperone/DNA topoisomerase II/histidine kinase"/>
    <property type="match status" value="1"/>
</dbReference>
<gene>
    <name evidence="11" type="ORF">ADINL_2145</name>
</gene>
<dbReference type="SUPFAM" id="SSF47384">
    <property type="entry name" value="Homodimeric domain of signal transducing histidine kinase"/>
    <property type="match status" value="1"/>
</dbReference>
<dbReference type="RefSeq" id="WP_051632729.1">
    <property type="nucleotide sequence ID" value="NZ_JMSZ01000032.1"/>
</dbReference>
<dbReference type="Pfam" id="PF13426">
    <property type="entry name" value="PAS_9"/>
    <property type="match status" value="1"/>
</dbReference>
<dbReference type="EMBL" id="JMSZ01000032">
    <property type="protein sequence ID" value="KDE39016.1"/>
    <property type="molecule type" value="Genomic_DNA"/>
</dbReference>
<feature type="domain" description="Histidine kinase" evidence="8">
    <location>
        <begin position="745"/>
        <end position="964"/>
    </location>
</feature>
<accession>A0A063Y2P1</accession>
<keyword evidence="12" id="KW-1185">Reference proteome</keyword>
<feature type="domain" description="PAC" evidence="10">
    <location>
        <begin position="562"/>
        <end position="615"/>
    </location>
</feature>
<keyword evidence="5" id="KW-0418">Kinase</keyword>
<dbReference type="SUPFAM" id="SSF55785">
    <property type="entry name" value="PYP-like sensor domain (PAS domain)"/>
    <property type="match status" value="3"/>
</dbReference>
<reference evidence="11 12" key="1">
    <citation type="journal article" date="2005" name="Int. J. Syst. Evol. Microbiol.">
        <title>Nitrincola lacisaponensis gen. nov., sp. nov., a novel alkaliphilic bacterium isolated from an alkaline, saline lake.</title>
        <authorList>
            <person name="Dimitriu P.A."/>
            <person name="Shukla S.K."/>
            <person name="Conradt J."/>
            <person name="Marquez M.C."/>
            <person name="Ventosa A."/>
            <person name="Maglia A."/>
            <person name="Peyton B.M."/>
            <person name="Pinkart H.C."/>
            <person name="Mormile M.R."/>
        </authorList>
    </citation>
    <scope>NUCLEOTIDE SEQUENCE [LARGE SCALE GENOMIC DNA]</scope>
    <source>
        <strain evidence="11 12">4CA</strain>
    </source>
</reference>
<proteinExistence type="predicted"/>